<evidence type="ECO:0000256" key="5">
    <source>
        <dbReference type="ARBA" id="ARBA00022597"/>
    </source>
</evidence>
<feature type="signal peptide" evidence="15">
    <location>
        <begin position="1"/>
        <end position="23"/>
    </location>
</feature>
<evidence type="ECO:0000256" key="11">
    <source>
        <dbReference type="ARBA" id="ARBA00023136"/>
    </source>
</evidence>
<dbReference type="EMBL" id="AP023361">
    <property type="protein sequence ID" value="BCJ91925.1"/>
    <property type="molecule type" value="Genomic_DNA"/>
</dbReference>
<name>A0A6S6QWH6_9HYPH</name>
<dbReference type="GO" id="GO:0006811">
    <property type="term" value="P:monoatomic ion transport"/>
    <property type="evidence" value="ECO:0007669"/>
    <property type="project" value="UniProtKB-KW"/>
</dbReference>
<evidence type="ECO:0000256" key="10">
    <source>
        <dbReference type="ARBA" id="ARBA00023114"/>
    </source>
</evidence>
<evidence type="ECO:0000256" key="7">
    <source>
        <dbReference type="ARBA" id="ARBA00022729"/>
    </source>
</evidence>
<keyword evidence="9" id="KW-0406">Ion transport</keyword>
<dbReference type="Gene3D" id="3.10.560.10">
    <property type="entry name" value="Outer membrane lipoprotein wza domain like"/>
    <property type="match status" value="2"/>
</dbReference>
<organism evidence="18 19">
    <name type="scientific">Terrihabitans soli</name>
    <dbReference type="NCBI Taxonomy" id="708113"/>
    <lineage>
        <taxon>Bacteria</taxon>
        <taxon>Pseudomonadati</taxon>
        <taxon>Pseudomonadota</taxon>
        <taxon>Alphaproteobacteria</taxon>
        <taxon>Hyphomicrobiales</taxon>
        <taxon>Terrihabitans</taxon>
    </lineage>
</organism>
<evidence type="ECO:0000259" key="17">
    <source>
        <dbReference type="Pfam" id="PF22461"/>
    </source>
</evidence>
<dbReference type="AlphaFoldDB" id="A0A6S6QWH6"/>
<evidence type="ECO:0000256" key="14">
    <source>
        <dbReference type="ARBA" id="ARBA00023288"/>
    </source>
</evidence>
<dbReference type="Pfam" id="PF22461">
    <property type="entry name" value="SLBB_2"/>
    <property type="match status" value="1"/>
</dbReference>
<dbReference type="Pfam" id="PF02563">
    <property type="entry name" value="Poly_export"/>
    <property type="match status" value="1"/>
</dbReference>
<dbReference type="GO" id="GO:0015159">
    <property type="term" value="F:polysaccharide transmembrane transporter activity"/>
    <property type="evidence" value="ECO:0007669"/>
    <property type="project" value="InterPro"/>
</dbReference>
<keyword evidence="4" id="KW-1134">Transmembrane beta strand</keyword>
<keyword evidence="11" id="KW-0472">Membrane</keyword>
<dbReference type="InterPro" id="IPR054765">
    <property type="entry name" value="SLBB_dom"/>
</dbReference>
<evidence type="ECO:0000256" key="1">
    <source>
        <dbReference type="ARBA" id="ARBA00004571"/>
    </source>
</evidence>
<dbReference type="GO" id="GO:0046930">
    <property type="term" value="C:pore complex"/>
    <property type="evidence" value="ECO:0007669"/>
    <property type="project" value="UniProtKB-KW"/>
</dbReference>
<keyword evidence="6" id="KW-0812">Transmembrane</keyword>
<dbReference type="KEGG" id="tso:IZ6_26600"/>
<dbReference type="InterPro" id="IPR003715">
    <property type="entry name" value="Poly_export_N"/>
</dbReference>
<protein>
    <submittedName>
        <fullName evidence="18">Sugar ABC transporter substrate-binding protein</fullName>
    </submittedName>
</protein>
<dbReference type="InterPro" id="IPR049712">
    <property type="entry name" value="Poly_export"/>
</dbReference>
<keyword evidence="10" id="KW-0626">Porin</keyword>
<proteinExistence type="inferred from homology"/>
<accession>A0A6S6QWH6</accession>
<comment type="similarity">
    <text evidence="2">Belongs to the BexD/CtrA/VexA family.</text>
</comment>
<dbReference type="Gene3D" id="3.30.1950.10">
    <property type="entry name" value="wza like domain"/>
    <property type="match status" value="1"/>
</dbReference>
<sequence>MVRKLILAAGALGLLSACSTLPAAGPDVDDVKGKASIVANVDKGHVPYYAAIDLTADNVRYFNGSYGESLFGTFGGGRGPAPELIVGVGDVVQVTIFEASSGGLFIPSEAGIRPGNFVTMPQQIVDSAGFITVPYAGKIQAAGRTLPAIQDDIEQKLAPRAIEPQAVVNLVEQNAMQVSVVGEVNGSSKITIAVSGDRVLDMIAKAGGLRYPSYESYVTLTRRGRSSTVSFPTLIANPKENIFVSRTDTIFVYREQPFFVAVGASGLNGHFAFDQERLTLSEAIGKSGGLLDERANPAAVLLYRQEAVANLKAAGIEVSADIGPTVPVIYRLNVRNPAGFFAAQQFTMRNRDILYVSNADSVELLKFLLVVNAVSSTAAGVSDDVVTVKDNVKALKD</sequence>
<keyword evidence="8" id="KW-0625">Polysaccharide transport</keyword>
<feature type="domain" description="Polysaccharide export protein N-terminal" evidence="16">
    <location>
        <begin position="81"/>
        <end position="170"/>
    </location>
</feature>
<keyword evidence="12" id="KW-0564">Palmitate</keyword>
<evidence type="ECO:0000256" key="15">
    <source>
        <dbReference type="SAM" id="SignalP"/>
    </source>
</evidence>
<comment type="subcellular location">
    <subcellularLocation>
        <location evidence="1">Cell outer membrane</location>
        <topology evidence="1">Multi-pass membrane protein</topology>
    </subcellularLocation>
</comment>
<evidence type="ECO:0000256" key="2">
    <source>
        <dbReference type="ARBA" id="ARBA00009450"/>
    </source>
</evidence>
<keyword evidence="13" id="KW-0998">Cell outer membrane</keyword>
<dbReference type="PANTHER" id="PTHR33619:SF3">
    <property type="entry name" value="POLYSACCHARIDE EXPORT PROTEIN GFCE-RELATED"/>
    <property type="match status" value="1"/>
</dbReference>
<evidence type="ECO:0000256" key="12">
    <source>
        <dbReference type="ARBA" id="ARBA00023139"/>
    </source>
</evidence>
<evidence type="ECO:0000259" key="16">
    <source>
        <dbReference type="Pfam" id="PF02563"/>
    </source>
</evidence>
<evidence type="ECO:0000313" key="19">
    <source>
        <dbReference type="Proteomes" id="UP000515317"/>
    </source>
</evidence>
<evidence type="ECO:0000256" key="8">
    <source>
        <dbReference type="ARBA" id="ARBA00023047"/>
    </source>
</evidence>
<evidence type="ECO:0000256" key="4">
    <source>
        <dbReference type="ARBA" id="ARBA00022452"/>
    </source>
</evidence>
<keyword evidence="14" id="KW-0449">Lipoprotein</keyword>
<evidence type="ECO:0000256" key="3">
    <source>
        <dbReference type="ARBA" id="ARBA00022448"/>
    </source>
</evidence>
<keyword evidence="3" id="KW-0813">Transport</keyword>
<dbReference type="RefSeq" id="WP_222875541.1">
    <property type="nucleotide sequence ID" value="NZ_AP023361.1"/>
</dbReference>
<dbReference type="PROSITE" id="PS51257">
    <property type="entry name" value="PROKAR_LIPOPROTEIN"/>
    <property type="match status" value="1"/>
</dbReference>
<feature type="chain" id="PRO_5027774444" evidence="15">
    <location>
        <begin position="24"/>
        <end position="397"/>
    </location>
</feature>
<keyword evidence="5" id="KW-0762">Sugar transport</keyword>
<feature type="domain" description="SLBB" evidence="17">
    <location>
        <begin position="271"/>
        <end position="356"/>
    </location>
</feature>
<evidence type="ECO:0000256" key="13">
    <source>
        <dbReference type="ARBA" id="ARBA00023237"/>
    </source>
</evidence>
<evidence type="ECO:0000256" key="6">
    <source>
        <dbReference type="ARBA" id="ARBA00022692"/>
    </source>
</evidence>
<keyword evidence="19" id="KW-1185">Reference proteome</keyword>
<dbReference type="GO" id="GO:0009279">
    <property type="term" value="C:cell outer membrane"/>
    <property type="evidence" value="ECO:0007669"/>
    <property type="project" value="UniProtKB-SubCell"/>
</dbReference>
<evidence type="ECO:0000256" key="9">
    <source>
        <dbReference type="ARBA" id="ARBA00023065"/>
    </source>
</evidence>
<dbReference type="PANTHER" id="PTHR33619">
    <property type="entry name" value="POLYSACCHARIDE EXPORT PROTEIN GFCE-RELATED"/>
    <property type="match status" value="1"/>
</dbReference>
<dbReference type="GO" id="GO:0015288">
    <property type="term" value="F:porin activity"/>
    <property type="evidence" value="ECO:0007669"/>
    <property type="project" value="UniProtKB-KW"/>
</dbReference>
<keyword evidence="7 15" id="KW-0732">Signal</keyword>
<gene>
    <name evidence="18" type="primary">pssN</name>
    <name evidence="18" type="ORF">IZ6_26600</name>
</gene>
<dbReference type="Proteomes" id="UP000515317">
    <property type="component" value="Chromosome"/>
</dbReference>
<reference evidence="18 19" key="1">
    <citation type="submission" date="2020-08" db="EMBL/GenBank/DDBJ databases">
        <title>Genome sequence of Rhizobiales bacterium strain IZ6.</title>
        <authorList>
            <person name="Nakai R."/>
            <person name="Naganuma T."/>
        </authorList>
    </citation>
    <scope>NUCLEOTIDE SEQUENCE [LARGE SCALE GENOMIC DNA]</scope>
    <source>
        <strain evidence="18 19">IZ6</strain>
    </source>
</reference>
<evidence type="ECO:0000313" key="18">
    <source>
        <dbReference type="EMBL" id="BCJ91925.1"/>
    </source>
</evidence>